<keyword evidence="2" id="KW-1277">Toxin-antitoxin system</keyword>
<dbReference type="AlphaFoldDB" id="A0A931GVC9"/>
<evidence type="ECO:0000256" key="6">
    <source>
        <dbReference type="ARBA" id="ARBA00022842"/>
    </source>
</evidence>
<evidence type="ECO:0000256" key="1">
    <source>
        <dbReference type="ARBA" id="ARBA00001946"/>
    </source>
</evidence>
<dbReference type="PANTHER" id="PTHR33653:SF1">
    <property type="entry name" value="RIBONUCLEASE VAPC2"/>
    <property type="match status" value="1"/>
</dbReference>
<keyword evidence="4" id="KW-0479">Metal-binding</keyword>
<evidence type="ECO:0000256" key="5">
    <source>
        <dbReference type="ARBA" id="ARBA00022801"/>
    </source>
</evidence>
<evidence type="ECO:0000256" key="2">
    <source>
        <dbReference type="ARBA" id="ARBA00022649"/>
    </source>
</evidence>
<dbReference type="EMBL" id="JADOUE010000001">
    <property type="protein sequence ID" value="MBG6121096.1"/>
    <property type="molecule type" value="Genomic_DNA"/>
</dbReference>
<dbReference type="SUPFAM" id="SSF88723">
    <property type="entry name" value="PIN domain-like"/>
    <property type="match status" value="1"/>
</dbReference>
<sequence length="90" mass="10087">MNASTRRTQFVHDLAKNYPCIEVDPATAEAYADIRQRLESEGKPIGPNDLWIAAQAAAYQLVLVTANTSEFRRVPSLTIENWREPAHPHG</sequence>
<dbReference type="Proteomes" id="UP000658613">
    <property type="component" value="Unassembled WGS sequence"/>
</dbReference>
<accession>A0A931GVC9</accession>
<keyword evidence="10" id="KW-1185">Reference proteome</keyword>
<comment type="cofactor">
    <cofactor evidence="1">
        <name>Mg(2+)</name>
        <dbReference type="ChEBI" id="CHEBI:18420"/>
    </cofactor>
</comment>
<comment type="similarity">
    <text evidence="7">Belongs to the PINc/VapC protein family.</text>
</comment>
<organism evidence="9 10">
    <name type="scientific">Corynebacterium aquatimens</name>
    <dbReference type="NCBI Taxonomy" id="1190508"/>
    <lineage>
        <taxon>Bacteria</taxon>
        <taxon>Bacillati</taxon>
        <taxon>Actinomycetota</taxon>
        <taxon>Actinomycetes</taxon>
        <taxon>Mycobacteriales</taxon>
        <taxon>Corynebacteriaceae</taxon>
        <taxon>Corynebacterium</taxon>
    </lineage>
</organism>
<evidence type="ECO:0000259" key="8">
    <source>
        <dbReference type="Pfam" id="PF01850"/>
    </source>
</evidence>
<reference evidence="9" key="1">
    <citation type="submission" date="2020-11" db="EMBL/GenBank/DDBJ databases">
        <title>Sequencing the genomes of 1000 actinobacteria strains.</title>
        <authorList>
            <person name="Klenk H.-P."/>
        </authorList>
    </citation>
    <scope>NUCLEOTIDE SEQUENCE</scope>
    <source>
        <strain evidence="9">DSM 45632</strain>
    </source>
</reference>
<keyword evidence="3" id="KW-0540">Nuclease</keyword>
<gene>
    <name evidence="9" type="ORF">IW254_000065</name>
</gene>
<dbReference type="Pfam" id="PF01850">
    <property type="entry name" value="PIN"/>
    <property type="match status" value="1"/>
</dbReference>
<dbReference type="Gene3D" id="3.40.50.1010">
    <property type="entry name" value="5'-nuclease"/>
    <property type="match status" value="1"/>
</dbReference>
<dbReference type="InterPro" id="IPR002716">
    <property type="entry name" value="PIN_dom"/>
</dbReference>
<dbReference type="GO" id="GO:0004518">
    <property type="term" value="F:nuclease activity"/>
    <property type="evidence" value="ECO:0007669"/>
    <property type="project" value="UniProtKB-KW"/>
</dbReference>
<protein>
    <submittedName>
        <fullName evidence="9">Nucleic acid-binding protein</fullName>
    </submittedName>
</protein>
<keyword evidence="5" id="KW-0378">Hydrolase</keyword>
<feature type="domain" description="PIN" evidence="8">
    <location>
        <begin position="19"/>
        <end position="75"/>
    </location>
</feature>
<evidence type="ECO:0000256" key="3">
    <source>
        <dbReference type="ARBA" id="ARBA00022722"/>
    </source>
</evidence>
<dbReference type="InterPro" id="IPR050556">
    <property type="entry name" value="Type_II_TA_system_RNase"/>
</dbReference>
<comment type="caution">
    <text evidence="9">The sequence shown here is derived from an EMBL/GenBank/DDBJ whole genome shotgun (WGS) entry which is preliminary data.</text>
</comment>
<evidence type="ECO:0000256" key="7">
    <source>
        <dbReference type="ARBA" id="ARBA00038093"/>
    </source>
</evidence>
<evidence type="ECO:0000313" key="9">
    <source>
        <dbReference type="EMBL" id="MBG6121096.1"/>
    </source>
</evidence>
<dbReference type="PANTHER" id="PTHR33653">
    <property type="entry name" value="RIBONUCLEASE VAPC2"/>
    <property type="match status" value="1"/>
</dbReference>
<evidence type="ECO:0000256" key="4">
    <source>
        <dbReference type="ARBA" id="ARBA00022723"/>
    </source>
</evidence>
<dbReference type="GO" id="GO:0046872">
    <property type="term" value="F:metal ion binding"/>
    <property type="evidence" value="ECO:0007669"/>
    <property type="project" value="UniProtKB-KW"/>
</dbReference>
<dbReference type="GO" id="GO:0016787">
    <property type="term" value="F:hydrolase activity"/>
    <property type="evidence" value="ECO:0007669"/>
    <property type="project" value="UniProtKB-KW"/>
</dbReference>
<evidence type="ECO:0000313" key="10">
    <source>
        <dbReference type="Proteomes" id="UP000658613"/>
    </source>
</evidence>
<name>A0A931GVC9_9CORY</name>
<proteinExistence type="inferred from homology"/>
<keyword evidence="6" id="KW-0460">Magnesium</keyword>
<dbReference type="InterPro" id="IPR029060">
    <property type="entry name" value="PIN-like_dom_sf"/>
</dbReference>